<dbReference type="EMBL" id="CP007140">
    <property type="protein sequence ID" value="AJC72532.1"/>
    <property type="molecule type" value="Genomic_DNA"/>
</dbReference>
<dbReference type="KEGG" id="tgy:X802_10485"/>
<keyword evidence="3" id="KW-1185">Reference proteome</keyword>
<dbReference type="GeneID" id="27136078"/>
<dbReference type="InterPro" id="IPR023140">
    <property type="entry name" value="DUF357"/>
</dbReference>
<dbReference type="STRING" id="1432656.X802_10485"/>
<sequence>MGREITDEKLKRYFKITEEALKTLEVSIHEKSLLYRVAEDFLTMARSYFEDAKYYYEKGDYVTAFAALNYAHGFIDAGVRLGVFRGEDDRLFAFG</sequence>
<name>A0A0X1KMN1_9EURY</name>
<dbReference type="RefSeq" id="WP_062373744.1">
    <property type="nucleotide sequence ID" value="NZ_CP007140.1"/>
</dbReference>
<dbReference type="OrthoDB" id="148073at2157"/>
<dbReference type="PATRIC" id="fig|1432656.3.peg.2049"/>
<evidence type="ECO:0000259" key="1">
    <source>
        <dbReference type="Pfam" id="PF04010"/>
    </source>
</evidence>
<dbReference type="InterPro" id="IPR036809">
    <property type="entry name" value="AF1782-like_sf"/>
</dbReference>
<dbReference type="Proteomes" id="UP000062043">
    <property type="component" value="Chromosome"/>
</dbReference>
<dbReference type="SUPFAM" id="SSF158372">
    <property type="entry name" value="AF1782-like"/>
    <property type="match status" value="1"/>
</dbReference>
<dbReference type="Gene3D" id="1.20.1270.90">
    <property type="entry name" value="AF1782-like"/>
    <property type="match status" value="1"/>
</dbReference>
<accession>A0A0X1KMN1</accession>
<reference evidence="2 3" key="1">
    <citation type="submission" date="2014-01" db="EMBL/GenBank/DDBJ databases">
        <title>Genome sequencing of Thermococcus guaymasensis.</title>
        <authorList>
            <person name="Zhang X."/>
            <person name="Alvare G."/>
            <person name="Fristensky B."/>
            <person name="Chen L."/>
            <person name="Suen T."/>
            <person name="Chen Q."/>
            <person name="Ma K."/>
        </authorList>
    </citation>
    <scope>NUCLEOTIDE SEQUENCE [LARGE SCALE GENOMIC DNA]</scope>
    <source>
        <strain evidence="2 3">DSM 11113</strain>
    </source>
</reference>
<gene>
    <name evidence="2" type="ORF">X802_10485</name>
</gene>
<feature type="domain" description="DUF357" evidence="1">
    <location>
        <begin position="12"/>
        <end position="84"/>
    </location>
</feature>
<evidence type="ECO:0000313" key="2">
    <source>
        <dbReference type="EMBL" id="AJC72532.1"/>
    </source>
</evidence>
<protein>
    <recommendedName>
        <fullName evidence="1">DUF357 domain-containing protein</fullName>
    </recommendedName>
</protein>
<dbReference type="AlphaFoldDB" id="A0A0X1KMN1"/>
<evidence type="ECO:0000313" key="3">
    <source>
        <dbReference type="Proteomes" id="UP000062043"/>
    </source>
</evidence>
<proteinExistence type="predicted"/>
<dbReference type="Pfam" id="PF04010">
    <property type="entry name" value="DUF357"/>
    <property type="match status" value="1"/>
</dbReference>
<organism evidence="2 3">
    <name type="scientific">Thermococcus guaymasensis DSM 11113</name>
    <dbReference type="NCBI Taxonomy" id="1432656"/>
    <lineage>
        <taxon>Archaea</taxon>
        <taxon>Methanobacteriati</taxon>
        <taxon>Methanobacteriota</taxon>
        <taxon>Thermococci</taxon>
        <taxon>Thermococcales</taxon>
        <taxon>Thermococcaceae</taxon>
        <taxon>Thermococcus</taxon>
    </lineage>
</organism>